<keyword evidence="2" id="KW-1185">Reference proteome</keyword>
<protein>
    <submittedName>
        <fullName evidence="1">Uncharacterized protein</fullName>
    </submittedName>
</protein>
<evidence type="ECO:0000313" key="1">
    <source>
        <dbReference type="EMBL" id="MEQ2577833.1"/>
    </source>
</evidence>
<organism evidence="1 2">
    <name type="scientific">Hominiventricola aquisgranensis</name>
    <dbReference type="NCBI Taxonomy" id="3133164"/>
    <lineage>
        <taxon>Bacteria</taxon>
        <taxon>Bacillati</taxon>
        <taxon>Bacillota</taxon>
        <taxon>Clostridia</taxon>
        <taxon>Lachnospirales</taxon>
        <taxon>Lachnospiraceae</taxon>
        <taxon>Hominiventricola</taxon>
    </lineage>
</organism>
<proteinExistence type="predicted"/>
<dbReference type="RefSeq" id="WP_349143773.1">
    <property type="nucleotide sequence ID" value="NZ_JBBMFC010000004.1"/>
</dbReference>
<accession>A0ABV1HY26</accession>
<name>A0ABV1HY26_9FIRM</name>
<sequence>MEEMTDKELLQKNVEEFSRLQSYMKLCEKDSEVYQAMRIRYVELKVILTASGVNLNELDVIKE</sequence>
<reference evidence="1 2" key="1">
    <citation type="submission" date="2024-03" db="EMBL/GenBank/DDBJ databases">
        <title>Human intestinal bacterial collection.</title>
        <authorList>
            <person name="Pauvert C."/>
            <person name="Hitch T.C.A."/>
            <person name="Clavel T."/>
        </authorList>
    </citation>
    <scope>NUCLEOTIDE SEQUENCE [LARGE SCALE GENOMIC DNA]</scope>
    <source>
        <strain evidence="1 2">CLA-AA-H78B</strain>
    </source>
</reference>
<dbReference type="Proteomes" id="UP001470288">
    <property type="component" value="Unassembled WGS sequence"/>
</dbReference>
<dbReference type="EMBL" id="JBBMFC010000004">
    <property type="protein sequence ID" value="MEQ2577833.1"/>
    <property type="molecule type" value="Genomic_DNA"/>
</dbReference>
<evidence type="ECO:0000313" key="2">
    <source>
        <dbReference type="Proteomes" id="UP001470288"/>
    </source>
</evidence>
<gene>
    <name evidence="1" type="ORF">WMO62_03125</name>
</gene>
<comment type="caution">
    <text evidence="1">The sequence shown here is derived from an EMBL/GenBank/DDBJ whole genome shotgun (WGS) entry which is preliminary data.</text>
</comment>